<keyword evidence="1" id="KW-0808">Transferase</keyword>
<name>A0A1G9KGR5_9BACT</name>
<dbReference type="Proteomes" id="UP000198510">
    <property type="component" value="Unassembled WGS sequence"/>
</dbReference>
<reference evidence="1 2" key="1">
    <citation type="submission" date="2016-10" db="EMBL/GenBank/DDBJ databases">
        <authorList>
            <person name="de Groot N.N."/>
        </authorList>
    </citation>
    <scope>NUCLEOTIDE SEQUENCE [LARGE SCALE GENOMIC DNA]</scope>
    <source>
        <strain evidence="1 2">DSM 25186</strain>
    </source>
</reference>
<gene>
    <name evidence="1" type="ORF">SAMN05421823_106152</name>
</gene>
<dbReference type="EMBL" id="FNFO01000006">
    <property type="protein sequence ID" value="SDL48747.1"/>
    <property type="molecule type" value="Genomic_DNA"/>
</dbReference>
<evidence type="ECO:0000313" key="1">
    <source>
        <dbReference type="EMBL" id="SDL48747.1"/>
    </source>
</evidence>
<sequence length="185" mass="20838">MEIRLAHTQRDLEGILNLQRLNLPAALSSEELAQQGFVTVQHDLPLLQRMHAAAPSVVAVDDAGEVVSYCLAMLPAFRDDVPVLRPMFQLLDGLSFQNERLGDTTYLVCGQVCVGKPVRGQGAFDRMYAHLQAQYQLQFRYMVTEIAARNARSLRAHARVGFVPFHRYTAPDGEVWDIVGWDWLT</sequence>
<keyword evidence="1" id="KW-0012">Acyltransferase</keyword>
<accession>A0A1G9KGR5</accession>
<keyword evidence="2" id="KW-1185">Reference proteome</keyword>
<organism evidence="1 2">
    <name type="scientific">Catalinimonas alkaloidigena</name>
    <dbReference type="NCBI Taxonomy" id="1075417"/>
    <lineage>
        <taxon>Bacteria</taxon>
        <taxon>Pseudomonadati</taxon>
        <taxon>Bacteroidota</taxon>
        <taxon>Cytophagia</taxon>
        <taxon>Cytophagales</taxon>
        <taxon>Catalimonadaceae</taxon>
        <taxon>Catalinimonas</taxon>
    </lineage>
</organism>
<dbReference type="Gene3D" id="3.40.630.30">
    <property type="match status" value="1"/>
</dbReference>
<dbReference type="AlphaFoldDB" id="A0A1G9KGR5"/>
<dbReference type="SUPFAM" id="SSF55729">
    <property type="entry name" value="Acyl-CoA N-acyltransferases (Nat)"/>
    <property type="match status" value="1"/>
</dbReference>
<dbReference type="InterPro" id="IPR016181">
    <property type="entry name" value="Acyl_CoA_acyltransferase"/>
</dbReference>
<dbReference type="STRING" id="1075417.SAMN05421823_106152"/>
<dbReference type="RefSeq" id="WP_089683859.1">
    <property type="nucleotide sequence ID" value="NZ_FNFO01000006.1"/>
</dbReference>
<proteinExistence type="predicted"/>
<protein>
    <submittedName>
        <fullName evidence="1">L-amino acid N-acyltransferase YncA</fullName>
    </submittedName>
</protein>
<dbReference type="GO" id="GO:0016746">
    <property type="term" value="F:acyltransferase activity"/>
    <property type="evidence" value="ECO:0007669"/>
    <property type="project" value="UniProtKB-KW"/>
</dbReference>
<dbReference type="OrthoDB" id="5109343at2"/>
<evidence type="ECO:0000313" key="2">
    <source>
        <dbReference type="Proteomes" id="UP000198510"/>
    </source>
</evidence>